<accession>A0A848MVA9</accession>
<gene>
    <name evidence="1" type="ORF">HI921_13785</name>
</gene>
<proteinExistence type="predicted"/>
<reference evidence="1 2" key="1">
    <citation type="submission" date="2020-04" db="EMBL/GenBank/DDBJ databases">
        <authorList>
            <person name="Abaymova A."/>
            <person name="Teymurazov M."/>
            <person name="Tazyna O."/>
            <person name="Chatushin Y."/>
            <person name="Svetoch E."/>
            <person name="Pereligyn V."/>
            <person name="Pohylenko V."/>
            <person name="Platonov M."/>
            <person name="Kartsev N."/>
            <person name="Skryabin Y."/>
            <person name="Sizova A."/>
            <person name="Solomentsev V."/>
            <person name="Kislichkina A."/>
            <person name="Bogun A."/>
        </authorList>
    </citation>
    <scope>NUCLEOTIDE SEQUENCE [LARGE SCALE GENOMIC DNA]</scope>
    <source>
        <strain evidence="2">SCPM-O-B-8398 (E28)</strain>
    </source>
</reference>
<evidence type="ECO:0000313" key="2">
    <source>
        <dbReference type="Proteomes" id="UP000557857"/>
    </source>
</evidence>
<dbReference type="AlphaFoldDB" id="A0A848MVA9"/>
<comment type="caution">
    <text evidence="1">The sequence shown here is derived from an EMBL/GenBank/DDBJ whole genome shotgun (WGS) entry which is preliminary data.</text>
</comment>
<evidence type="ECO:0000313" key="1">
    <source>
        <dbReference type="EMBL" id="NMP59516.1"/>
    </source>
</evidence>
<protein>
    <submittedName>
        <fullName evidence="1">Uncharacterized protein</fullName>
    </submittedName>
</protein>
<dbReference type="RefSeq" id="WP_169059065.1">
    <property type="nucleotide sequence ID" value="NZ_JABCAG010000057.1"/>
</dbReference>
<name>A0A848MVA9_ENTMU</name>
<dbReference type="Proteomes" id="UP000557857">
    <property type="component" value="Unassembled WGS sequence"/>
</dbReference>
<dbReference type="EMBL" id="JABCAG010000057">
    <property type="protein sequence ID" value="NMP59516.1"/>
    <property type="molecule type" value="Genomic_DNA"/>
</dbReference>
<organism evidence="1 2">
    <name type="scientific">Enterococcus mundtii</name>
    <dbReference type="NCBI Taxonomy" id="53346"/>
    <lineage>
        <taxon>Bacteria</taxon>
        <taxon>Bacillati</taxon>
        <taxon>Bacillota</taxon>
        <taxon>Bacilli</taxon>
        <taxon>Lactobacillales</taxon>
        <taxon>Enterococcaceae</taxon>
        <taxon>Enterococcus</taxon>
    </lineage>
</organism>
<sequence length="51" mass="5740">MGLKASEKEKDTIKDLTQTQKSELIRSMEIAVEEKNKSVSVKETETELEVG</sequence>